<reference evidence="1 2" key="1">
    <citation type="submission" date="2019-11" db="EMBL/GenBank/DDBJ databases">
        <title>Acidiferrimicrobium australis gen. nov., sp. nov., an acidophilic and obligately heterotrophic, member of the Actinobacteria that catalyses dissimilatory oxido- reduction of iron isolated from metal-rich acidic water in Chile.</title>
        <authorList>
            <person name="Gonzalez D."/>
            <person name="Huber K."/>
            <person name="Hedrich S."/>
            <person name="Rojas-Villalobos C."/>
            <person name="Quatrini R."/>
            <person name="Dinamarca M.A."/>
            <person name="Schwarz A."/>
            <person name="Canales C."/>
            <person name="Nancucheo I."/>
        </authorList>
    </citation>
    <scope>NUCLEOTIDE SEQUENCE [LARGE SCALE GENOMIC DNA]</scope>
    <source>
        <strain evidence="1 2">USS-CCA1</strain>
    </source>
</reference>
<name>A0ABW9QYC1_9ACTN</name>
<proteinExistence type="predicted"/>
<feature type="non-terminal residue" evidence="1">
    <location>
        <position position="158"/>
    </location>
</feature>
<dbReference type="EMBL" id="WJHE01001271">
    <property type="protein sequence ID" value="MST34877.1"/>
    <property type="molecule type" value="Genomic_DNA"/>
</dbReference>
<dbReference type="SUPFAM" id="SSF56112">
    <property type="entry name" value="Protein kinase-like (PK-like)"/>
    <property type="match status" value="1"/>
</dbReference>
<gene>
    <name evidence="1" type="ORF">GHK86_19390</name>
</gene>
<evidence type="ECO:0008006" key="3">
    <source>
        <dbReference type="Google" id="ProtNLM"/>
    </source>
</evidence>
<evidence type="ECO:0000313" key="1">
    <source>
        <dbReference type="EMBL" id="MST34877.1"/>
    </source>
</evidence>
<organism evidence="1 2">
    <name type="scientific">Acidiferrimicrobium australe</name>
    <dbReference type="NCBI Taxonomy" id="2664430"/>
    <lineage>
        <taxon>Bacteria</taxon>
        <taxon>Bacillati</taxon>
        <taxon>Actinomycetota</taxon>
        <taxon>Acidimicrobiia</taxon>
        <taxon>Acidimicrobiales</taxon>
        <taxon>Acidimicrobiaceae</taxon>
        <taxon>Acidiferrimicrobium</taxon>
    </lineage>
</organism>
<evidence type="ECO:0000313" key="2">
    <source>
        <dbReference type="Proteomes" id="UP000437736"/>
    </source>
</evidence>
<dbReference type="Gene3D" id="1.10.510.10">
    <property type="entry name" value="Transferase(Phosphotransferase) domain 1"/>
    <property type="match status" value="1"/>
</dbReference>
<keyword evidence="2" id="KW-1185">Reference proteome</keyword>
<accession>A0ABW9QYC1</accession>
<dbReference type="Proteomes" id="UP000437736">
    <property type="component" value="Unassembled WGS sequence"/>
</dbReference>
<dbReference type="InterPro" id="IPR011009">
    <property type="entry name" value="Kinase-like_dom_sf"/>
</dbReference>
<sequence length="158" mass="16403">MAAERHWLTRAAHPGVVRLLPAEGSDALWLRDVGSRSLAALTPLEPAALCGLGAATATVLGDLHDLGIAHTAPTADHVLVDPDGRPVLCSFGRATRATPDAMALDVRLLADALAGAGGTGIPRRARKALERAGRCRRGYSARTLARELAAAVGEPRLP</sequence>
<protein>
    <recommendedName>
        <fullName evidence="3">Serine/threonine protein kinase</fullName>
    </recommendedName>
</protein>
<comment type="caution">
    <text evidence="1">The sequence shown here is derived from an EMBL/GenBank/DDBJ whole genome shotgun (WGS) entry which is preliminary data.</text>
</comment>